<reference evidence="3" key="2">
    <citation type="submission" date="2025-09" db="UniProtKB">
        <authorList>
            <consortium name="Ensembl"/>
        </authorList>
    </citation>
    <scope>IDENTIFICATION</scope>
</reference>
<accession>A0A674K073</accession>
<sequence>MGPDDDPEAFLVTFERVAVIAGWVPDQWATILAPYLTGTAQTVYRGLPVEAARDYNLVKAAILDALDVSPETYRQRFRGLAYPPGARPRMVAQELRETCRKWLQPERRTAEEIMEQVILEQFTHVLPPRGRSWVLRHRPTTVSAAVTLMEDFLAAEVPSGAAGRGIPVRTEHPNPEKRGQPSRAAPGVPSLYSGEGRARRPQGVKITVPVAIGGRQAMALLDS</sequence>
<dbReference type="SMART" id="SM00431">
    <property type="entry name" value="SCAN"/>
    <property type="match status" value="1"/>
</dbReference>
<dbReference type="Pfam" id="PF02023">
    <property type="entry name" value="SCAN"/>
    <property type="match status" value="1"/>
</dbReference>
<feature type="compositionally biased region" description="Basic and acidic residues" evidence="1">
    <location>
        <begin position="169"/>
        <end position="179"/>
    </location>
</feature>
<feature type="domain" description="SCAN box" evidence="2">
    <location>
        <begin position="74"/>
        <end position="152"/>
    </location>
</feature>
<proteinExistence type="predicted"/>
<keyword evidence="4" id="KW-1185">Reference proteome</keyword>
<organism evidence="3 4">
    <name type="scientific">Terrapene triunguis</name>
    <name type="common">Three-toed box turtle</name>
    <dbReference type="NCBI Taxonomy" id="2587831"/>
    <lineage>
        <taxon>Eukaryota</taxon>
        <taxon>Metazoa</taxon>
        <taxon>Chordata</taxon>
        <taxon>Craniata</taxon>
        <taxon>Vertebrata</taxon>
        <taxon>Euteleostomi</taxon>
        <taxon>Archelosauria</taxon>
        <taxon>Testudinata</taxon>
        <taxon>Testudines</taxon>
        <taxon>Cryptodira</taxon>
        <taxon>Durocryptodira</taxon>
        <taxon>Testudinoidea</taxon>
        <taxon>Emydidae</taxon>
        <taxon>Terrapene</taxon>
    </lineage>
</organism>
<feature type="region of interest" description="Disordered" evidence="1">
    <location>
        <begin position="162"/>
        <end position="200"/>
    </location>
</feature>
<dbReference type="CDD" id="cd07936">
    <property type="entry name" value="SCAN"/>
    <property type="match status" value="1"/>
</dbReference>
<dbReference type="InterPro" id="IPR038269">
    <property type="entry name" value="SCAN_sf"/>
</dbReference>
<dbReference type="Proteomes" id="UP000472274">
    <property type="component" value="Unplaced"/>
</dbReference>
<protein>
    <recommendedName>
        <fullName evidence="2">SCAN box domain-containing protein</fullName>
    </recommendedName>
</protein>
<dbReference type="InterPro" id="IPR003309">
    <property type="entry name" value="SCAN_dom"/>
</dbReference>
<reference evidence="3" key="1">
    <citation type="submission" date="2025-08" db="UniProtKB">
        <authorList>
            <consortium name="Ensembl"/>
        </authorList>
    </citation>
    <scope>IDENTIFICATION</scope>
</reference>
<dbReference type="GeneTree" id="ENSGT00940000159113"/>
<name>A0A674K073_9SAUR</name>
<dbReference type="PANTHER" id="PTHR46888">
    <property type="entry name" value="ZINC KNUCKLE DOMAINCONTAINING PROTEIN-RELATED"/>
    <property type="match status" value="1"/>
</dbReference>
<dbReference type="Ensembl" id="ENSTMTT00000026671.1">
    <property type="protein sequence ID" value="ENSTMTP00000025747.1"/>
    <property type="gene ID" value="ENSTMTG00000018806.1"/>
</dbReference>
<dbReference type="InParanoid" id="A0A674K073"/>
<evidence type="ECO:0000256" key="1">
    <source>
        <dbReference type="SAM" id="MobiDB-lite"/>
    </source>
</evidence>
<evidence type="ECO:0000313" key="3">
    <source>
        <dbReference type="Ensembl" id="ENSTMTP00000025747.1"/>
    </source>
</evidence>
<dbReference type="PROSITE" id="PS50804">
    <property type="entry name" value="SCAN_BOX"/>
    <property type="match status" value="1"/>
</dbReference>
<dbReference type="PANTHER" id="PTHR46888:SF1">
    <property type="entry name" value="RIBONUCLEASE H"/>
    <property type="match status" value="1"/>
</dbReference>
<evidence type="ECO:0000313" key="4">
    <source>
        <dbReference type="Proteomes" id="UP000472274"/>
    </source>
</evidence>
<dbReference type="SUPFAM" id="SSF47353">
    <property type="entry name" value="Retrovirus capsid dimerization domain-like"/>
    <property type="match status" value="1"/>
</dbReference>
<dbReference type="AlphaFoldDB" id="A0A674K073"/>
<dbReference type="Gene3D" id="1.10.4020.10">
    <property type="entry name" value="DNA breaking-rejoining enzymes"/>
    <property type="match status" value="1"/>
</dbReference>
<evidence type="ECO:0000259" key="2">
    <source>
        <dbReference type="PROSITE" id="PS50804"/>
    </source>
</evidence>